<keyword evidence="1" id="KW-0378">Hydrolase</keyword>
<dbReference type="Proteomes" id="UP001325680">
    <property type="component" value="Chromosome"/>
</dbReference>
<evidence type="ECO:0000313" key="4">
    <source>
        <dbReference type="EMBL" id="WQD38002.1"/>
    </source>
</evidence>
<keyword evidence="5" id="KW-1185">Reference proteome</keyword>
<accession>A0ABZ0W436</accession>
<name>A0ABZ0W436_9BACT</name>
<dbReference type="InterPro" id="IPR001547">
    <property type="entry name" value="Glyco_hydro_5"/>
</dbReference>
<reference evidence="4 5" key="1">
    <citation type="submission" date="2023-12" db="EMBL/GenBank/DDBJ databases">
        <title>Genome sequencing and assembly of bacterial species from a model synthetic community.</title>
        <authorList>
            <person name="Hogle S.L."/>
        </authorList>
    </citation>
    <scope>NUCLEOTIDE SEQUENCE [LARGE SCALE GENOMIC DNA]</scope>
    <source>
        <strain evidence="4 5">HAMBI_3031</strain>
    </source>
</reference>
<keyword evidence="2" id="KW-0326">Glycosidase</keyword>
<organism evidence="4 5">
    <name type="scientific">Niabella yanshanensis</name>
    <dbReference type="NCBI Taxonomy" id="577386"/>
    <lineage>
        <taxon>Bacteria</taxon>
        <taxon>Pseudomonadati</taxon>
        <taxon>Bacteroidota</taxon>
        <taxon>Chitinophagia</taxon>
        <taxon>Chitinophagales</taxon>
        <taxon>Chitinophagaceae</taxon>
        <taxon>Niabella</taxon>
    </lineage>
</organism>
<dbReference type="EMBL" id="CP139960">
    <property type="protein sequence ID" value="WQD38002.1"/>
    <property type="molecule type" value="Genomic_DNA"/>
</dbReference>
<dbReference type="Pfam" id="PF00150">
    <property type="entry name" value="Cellulase"/>
    <property type="match status" value="1"/>
</dbReference>
<sequence length="857" mass="95056">MMYQLILIFAILFYSSFSAFSQKRSARSNPVYVDQKGIMRYSKGNGEVALFGVNYSLPFAYGYKSVQALGLDPKVEIYKDVYHMARLGVKAFRIHMFDTEISDSAGNLLKNIHLDLFDYLLAELKKRDIKIVITPIAYWGNGYPAPDDRTPGFSRKWGKRMANVNDSAVQAQKNFVKQLFSHVNPYTKTTFQSDPDIIAAEINNEPNHGPRAGILPYINGMVDAIRSTGFTKPLFYNISQNLSAATPIASSNVEGVTFQWYPTGLVANREIKGNFIPHVSRYTIPFDTIPEYRNKARLIYEFDPADVLQSNMLPAMARSFRSAGFQWATQFAWDPIATASNNTEYQTHYLSLAYYPGKAVSLLIASRVFQKTPRLYQSPGYPADSTFDVFRVSYRNNLSEMNSVDEFYYTNNTGTQPVSPSQLKHVAGVGSSPLVTYDGSGAYFLDKLEDGAWRLEVMPDAIHINDPYGRASPKREVTRIEWHARGMEIRLPNLGNEFSLQPLNKDNIVKPPVCGGRFTIEPGTYLLLRAGKKMSGIDGAARMGQLLLNEFVAPPKTESQPAIAFTPPANAVAGKPLRLSLRAAGLNADDMLSLQLQGVGRFGGAPLLFRRLAGNNYEVNIPAENMNPGILSYRIVLKKGEQYYTYPGAITGNPRAWDYVAGSSYELSIRSSDLPWELFNAATNRKVLTYNSSRVPMESKLIPAERPGSFAYRMAVPEMAPGQTIGFEAFAGNEIELLDAGAANKNTIVVRGRSGGMKPLAAKVLLITKDAIPFSATINFPLSAQDIEIPVSALQQDSMLLLPKSNPGILPLWFSPAGRHSFLMSDVERVQIIVGGRDQAADKTPLSLEIESIWIKQ</sequence>
<evidence type="ECO:0000256" key="2">
    <source>
        <dbReference type="ARBA" id="ARBA00023295"/>
    </source>
</evidence>
<protein>
    <submittedName>
        <fullName evidence="4">Cellulase family glycosylhydrolase</fullName>
    </submittedName>
</protein>
<proteinExistence type="predicted"/>
<dbReference type="SUPFAM" id="SSF51445">
    <property type="entry name" value="(Trans)glycosidases"/>
    <property type="match status" value="1"/>
</dbReference>
<evidence type="ECO:0000256" key="1">
    <source>
        <dbReference type="ARBA" id="ARBA00022801"/>
    </source>
</evidence>
<evidence type="ECO:0000259" key="3">
    <source>
        <dbReference type="Pfam" id="PF00150"/>
    </source>
</evidence>
<dbReference type="Gene3D" id="3.20.20.80">
    <property type="entry name" value="Glycosidases"/>
    <property type="match status" value="1"/>
</dbReference>
<dbReference type="InterPro" id="IPR017853">
    <property type="entry name" value="GH"/>
</dbReference>
<dbReference type="RefSeq" id="WP_114790756.1">
    <property type="nucleotide sequence ID" value="NZ_CP139960.1"/>
</dbReference>
<feature type="domain" description="Glycoside hydrolase family 5" evidence="3">
    <location>
        <begin position="83"/>
        <end position="235"/>
    </location>
</feature>
<evidence type="ECO:0000313" key="5">
    <source>
        <dbReference type="Proteomes" id="UP001325680"/>
    </source>
</evidence>
<gene>
    <name evidence="4" type="ORF">U0035_20255</name>
</gene>